<dbReference type="InterPro" id="IPR036844">
    <property type="entry name" value="Hint_dom_sf"/>
</dbReference>
<protein>
    <submittedName>
        <fullName evidence="2">DNA polymerase</fullName>
    </submittedName>
</protein>
<name>A0A8S5UQV2_9CAUD</name>
<dbReference type="GO" id="GO:0003676">
    <property type="term" value="F:nucleic acid binding"/>
    <property type="evidence" value="ECO:0007669"/>
    <property type="project" value="InterPro"/>
</dbReference>
<dbReference type="SUPFAM" id="SSF51294">
    <property type="entry name" value="Hedgehog/intein (Hint) domain"/>
    <property type="match status" value="1"/>
</dbReference>
<dbReference type="InterPro" id="IPR036397">
    <property type="entry name" value="RNaseH_sf"/>
</dbReference>
<dbReference type="InterPro" id="IPR043502">
    <property type="entry name" value="DNA/RNA_pol_sf"/>
</dbReference>
<sequence length="948" mass="111263">MGILDKKILLFDIETNGLLDNLTKIHCLAYTELKIEKGGIVESEIKSTSDVKEIQSIVNKAEVMLGHNIIQYDIPALKKLGLLNKKIPTIDTLGLSWYTQNTREKHGLEQYGDEFKIPKPKIADWKNLTTEEYLNRCEMDVRINLQLFKNQFELLKKIYGKKERVEKLINYISFKLDCIREQEENPIRIDLEKARENMDKLAKMRDEKFEVLKQHMPNVIHYKKISKPSKPYKKDGSLSAAGIKWFKLLEENNLPEDYEDEVEVIHKTEEPNPQSVTQLKDWLYSLGWKPDKFTERVNTKGEINKVPQIYDGEVICNSIRNMFEEYPYLENLDMIGKIKHRYGIFKSFLSMDKEYVPSLIAGFTNTFRVKHVKPFANMPKVGTFFGAEIRGCIVTPENKLCCGSDCSALEDTTKQHYMYFFDPEYVKELRTEGFDPHLDVAVLSKLLTPEQAEEHKKGIKKYTAERNKAKTVNFCLPVANTEVLTIHGWKKYEDLKVGQLIFTHNIEKGKVEVKPILEIPFFKDSQISMVGNDSGDILAWCTPNHRWLCKTDKKEEKFFFTYELNRDTFIRVASNFNIEYNVFSHKSIFTFFAMLFFGQVKENKYSVHRKYLYEYKIFKDNLEYFNDFRIENDHYILEGEKYKGFLERINIRPEKFYEMDYSKIFLSLSFKMRQKFLVLFQTLNDEGFLFRKNVEDLFKLGCIFSNRSYTTSLDKNYKIKYHAVRENCKINYGMRIYGLHTADVFCANNENQTFFAKQGNNIFLTGNSGVYGAGPATIAKNTGMSLKEARDLHKIYWERNKAVKLVSESLRVKIIFKNGNIENFKIADLMNIPREYQKDFNNDVESMWLFNPVSKLYLPFRKIKDAFSTCNQSTGVFLFDNWIREVRKRGIKVSLQYHDEILFYLNPKDKDKITKILLESMEVINKNIKLNVPLGCSIDYGKDYAEVH</sequence>
<dbReference type="Gene3D" id="1.20.1060.10">
    <property type="entry name" value="Taq DNA Polymerase, Chain T, domain 4"/>
    <property type="match status" value="1"/>
</dbReference>
<dbReference type="Gene3D" id="3.30.420.10">
    <property type="entry name" value="Ribonuclease H-like superfamily/Ribonuclease H"/>
    <property type="match status" value="1"/>
</dbReference>
<organism evidence="2">
    <name type="scientific">Podoviridae sp. ctQyH19</name>
    <dbReference type="NCBI Taxonomy" id="2825249"/>
    <lineage>
        <taxon>Viruses</taxon>
        <taxon>Duplodnaviria</taxon>
        <taxon>Heunggongvirae</taxon>
        <taxon>Uroviricota</taxon>
        <taxon>Caudoviricetes</taxon>
    </lineage>
</organism>
<reference evidence="2" key="1">
    <citation type="journal article" date="2021" name="Proc. Natl. Acad. Sci. U.S.A.">
        <title>A Catalog of Tens of Thousands of Viruses from Human Metagenomes Reveals Hidden Associations with Chronic Diseases.</title>
        <authorList>
            <person name="Tisza M.J."/>
            <person name="Buck C.B."/>
        </authorList>
    </citation>
    <scope>NUCLEOTIDE SEQUENCE</scope>
    <source>
        <strain evidence="2">CtQyH19</strain>
    </source>
</reference>
<accession>A0A8S5UQV2</accession>
<dbReference type="Gene3D" id="1.10.150.20">
    <property type="entry name" value="5' to 3' exonuclease, C-terminal subdomain"/>
    <property type="match status" value="1"/>
</dbReference>
<keyword evidence="1" id="KW-0235">DNA replication</keyword>
<dbReference type="Gene3D" id="2.170.16.10">
    <property type="entry name" value="Hedgehog/Intein (Hint) domain"/>
    <property type="match status" value="1"/>
</dbReference>
<keyword evidence="1" id="KW-1194">Viral DNA replication</keyword>
<dbReference type="EMBL" id="BK016121">
    <property type="protein sequence ID" value="DAF96786.1"/>
    <property type="molecule type" value="Genomic_DNA"/>
</dbReference>
<proteinExistence type="predicted"/>
<dbReference type="Gene3D" id="3.30.70.370">
    <property type="match status" value="1"/>
</dbReference>
<dbReference type="SUPFAM" id="SSF56672">
    <property type="entry name" value="DNA/RNA polymerases"/>
    <property type="match status" value="2"/>
</dbReference>
<dbReference type="GO" id="GO:0039693">
    <property type="term" value="P:viral DNA genome replication"/>
    <property type="evidence" value="ECO:0007669"/>
    <property type="project" value="UniProtKB-KW"/>
</dbReference>
<dbReference type="InterPro" id="IPR012337">
    <property type="entry name" value="RNaseH-like_sf"/>
</dbReference>
<evidence type="ECO:0000313" key="2">
    <source>
        <dbReference type="EMBL" id="DAF96786.1"/>
    </source>
</evidence>
<dbReference type="SUPFAM" id="SSF53098">
    <property type="entry name" value="Ribonuclease H-like"/>
    <property type="match status" value="1"/>
</dbReference>
<evidence type="ECO:0000256" key="1">
    <source>
        <dbReference type="ARBA" id="ARBA00023109"/>
    </source>
</evidence>